<accession>A0A2H1VBS7</accession>
<feature type="region of interest" description="Disordered" evidence="1">
    <location>
        <begin position="344"/>
        <end position="374"/>
    </location>
</feature>
<evidence type="ECO:0000256" key="1">
    <source>
        <dbReference type="SAM" id="MobiDB-lite"/>
    </source>
</evidence>
<name>A0A2H1VBS7_SPOFR</name>
<proteinExistence type="predicted"/>
<dbReference type="AlphaFoldDB" id="A0A2H1VBS7"/>
<organism evidence="2">
    <name type="scientific">Spodoptera frugiperda</name>
    <name type="common">Fall armyworm</name>
    <dbReference type="NCBI Taxonomy" id="7108"/>
    <lineage>
        <taxon>Eukaryota</taxon>
        <taxon>Metazoa</taxon>
        <taxon>Ecdysozoa</taxon>
        <taxon>Arthropoda</taxon>
        <taxon>Hexapoda</taxon>
        <taxon>Insecta</taxon>
        <taxon>Pterygota</taxon>
        <taxon>Neoptera</taxon>
        <taxon>Endopterygota</taxon>
        <taxon>Lepidoptera</taxon>
        <taxon>Glossata</taxon>
        <taxon>Ditrysia</taxon>
        <taxon>Noctuoidea</taxon>
        <taxon>Noctuidae</taxon>
        <taxon>Amphipyrinae</taxon>
        <taxon>Spodoptera</taxon>
    </lineage>
</organism>
<dbReference type="EMBL" id="ODYU01001685">
    <property type="protein sequence ID" value="SOQ38251.1"/>
    <property type="molecule type" value="Genomic_DNA"/>
</dbReference>
<protein>
    <submittedName>
        <fullName evidence="2">SFRICE_034855</fullName>
    </submittedName>
</protein>
<reference evidence="2" key="1">
    <citation type="submission" date="2016-07" db="EMBL/GenBank/DDBJ databases">
        <authorList>
            <person name="Bretaudeau A."/>
        </authorList>
    </citation>
    <scope>NUCLEOTIDE SEQUENCE</scope>
    <source>
        <strain evidence="2">Rice</strain>
        <tissue evidence="2">Whole body</tissue>
    </source>
</reference>
<sequence length="374" mass="42782">MAKSCIGGQDRMQIFRSLNFAEATEVNNQAADEWNLRENVVWDVMGGNGRRYIVLSGAADNVTESGQQRSLINLNLFNCDLQRAFFLRSENHPTTSPALGEARGSVSLLLTKNHPVPNPAFRAGARVNPLGPQLRIRQIKPCWQYMMVMISKANIHTFQFQLWYRYKEKYNVTSFYRLFLRREYHPMTSPALDDSRRSVRLLLTKNPVPTPSFRVTPALPWDKMSKAYKDMNDLRSNEIPNTPESSLTTFRHIMFMDVRINRRVRNVPSHTCVCAEIDADYNTTSCGSPIFVTIRDTVLGRLASTDINLHTTVSRCGRQWNAKCHVSGIPLSLPLLQWFPTEGHWTTNGPKKTENNPQNKKKIINKTTPKKIQD</sequence>
<gene>
    <name evidence="2" type="ORF">SFRICE_034855</name>
</gene>
<evidence type="ECO:0000313" key="2">
    <source>
        <dbReference type="EMBL" id="SOQ38251.1"/>
    </source>
</evidence>